<dbReference type="AlphaFoldDB" id="A0A6P1T5S0"/>
<accession>A0A6P1T5S0</accession>
<keyword evidence="3" id="KW-1185">Reference proteome</keyword>
<dbReference type="CDD" id="cd01948">
    <property type="entry name" value="EAL"/>
    <property type="match status" value="1"/>
</dbReference>
<dbReference type="PANTHER" id="PTHR33121:SF79">
    <property type="entry name" value="CYCLIC DI-GMP PHOSPHODIESTERASE PDED-RELATED"/>
    <property type="match status" value="1"/>
</dbReference>
<dbReference type="Proteomes" id="UP000464495">
    <property type="component" value="Chromosome"/>
</dbReference>
<evidence type="ECO:0000313" key="2">
    <source>
        <dbReference type="EMBL" id="QHQ37043.1"/>
    </source>
</evidence>
<organism evidence="2 3">
    <name type="scientific">Algicella marina</name>
    <dbReference type="NCBI Taxonomy" id="2683284"/>
    <lineage>
        <taxon>Bacteria</taxon>
        <taxon>Pseudomonadati</taxon>
        <taxon>Pseudomonadota</taxon>
        <taxon>Alphaproteobacteria</taxon>
        <taxon>Rhodobacterales</taxon>
        <taxon>Paracoccaceae</taxon>
        <taxon>Algicella</taxon>
    </lineage>
</organism>
<dbReference type="EMBL" id="CP046620">
    <property type="protein sequence ID" value="QHQ37043.1"/>
    <property type="molecule type" value="Genomic_DNA"/>
</dbReference>
<dbReference type="InterPro" id="IPR035919">
    <property type="entry name" value="EAL_sf"/>
</dbReference>
<sequence length="286" mass="31310">METPNRRKERWKPVASCLPQMAQVSGKMDTEVCAFVRHALRDGRVRLAYQPVVSSRANRRVAFHEALVRLTTESGTEVPPGAFLQAIVGTGLAAEMDRAVLRRVLAELEFDPALRLSVNIHPETICDEGWRGILRHAVALRPELGFRLIVEVSEETSLTNNPQAVDFLGFLAQRGVSLALDDFGAGATSLRDLRVFRFDFLKIDGSLCRGLADDDGLQCMVAAIVDIARHHDLVTVAEFISREADAEMAARLGVDCLQGACFGLSVSLSKEMGQTGTGKGQEQRHA</sequence>
<dbReference type="PROSITE" id="PS50883">
    <property type="entry name" value="EAL"/>
    <property type="match status" value="1"/>
</dbReference>
<name>A0A6P1T5S0_9RHOB</name>
<reference evidence="2 3" key="1">
    <citation type="submission" date="2019-12" db="EMBL/GenBank/DDBJ databases">
        <title>Complete genome sequence of Algicella marina strain 9Alg 56(T) isolated from the red alga Tichocarpus crinitus.</title>
        <authorList>
            <person name="Kim S.-G."/>
            <person name="Nedashkovskaya O.I."/>
        </authorList>
    </citation>
    <scope>NUCLEOTIDE SEQUENCE [LARGE SCALE GENOMIC DNA]</scope>
    <source>
        <strain evidence="2 3">9Alg 56</strain>
    </source>
</reference>
<dbReference type="SUPFAM" id="SSF141868">
    <property type="entry name" value="EAL domain-like"/>
    <property type="match status" value="1"/>
</dbReference>
<dbReference type="Pfam" id="PF00563">
    <property type="entry name" value="EAL"/>
    <property type="match status" value="1"/>
</dbReference>
<dbReference type="Gene3D" id="3.20.20.450">
    <property type="entry name" value="EAL domain"/>
    <property type="match status" value="1"/>
</dbReference>
<feature type="domain" description="EAL" evidence="1">
    <location>
        <begin position="29"/>
        <end position="279"/>
    </location>
</feature>
<protein>
    <submittedName>
        <fullName evidence="2">EAL domain-containing protein</fullName>
    </submittedName>
</protein>
<dbReference type="InterPro" id="IPR050706">
    <property type="entry name" value="Cyclic-di-GMP_PDE-like"/>
</dbReference>
<proteinExistence type="predicted"/>
<dbReference type="KEGG" id="amaq:GO499_18570"/>
<dbReference type="InterPro" id="IPR001633">
    <property type="entry name" value="EAL_dom"/>
</dbReference>
<dbReference type="PANTHER" id="PTHR33121">
    <property type="entry name" value="CYCLIC DI-GMP PHOSPHODIESTERASE PDEF"/>
    <property type="match status" value="1"/>
</dbReference>
<dbReference type="RefSeq" id="WP_161863585.1">
    <property type="nucleotide sequence ID" value="NZ_CP046620.1"/>
</dbReference>
<gene>
    <name evidence="2" type="ORF">GO499_18570</name>
</gene>
<dbReference type="GO" id="GO:0071111">
    <property type="term" value="F:cyclic-guanylate-specific phosphodiesterase activity"/>
    <property type="evidence" value="ECO:0007669"/>
    <property type="project" value="InterPro"/>
</dbReference>
<evidence type="ECO:0000259" key="1">
    <source>
        <dbReference type="PROSITE" id="PS50883"/>
    </source>
</evidence>
<evidence type="ECO:0000313" key="3">
    <source>
        <dbReference type="Proteomes" id="UP000464495"/>
    </source>
</evidence>
<dbReference type="SMART" id="SM00052">
    <property type="entry name" value="EAL"/>
    <property type="match status" value="1"/>
</dbReference>